<comment type="caution">
    <text evidence="10">The sequence shown here is derived from an EMBL/GenBank/DDBJ whole genome shotgun (WGS) entry which is preliminary data.</text>
</comment>
<dbReference type="InterPro" id="IPR029044">
    <property type="entry name" value="Nucleotide-diphossugar_trans"/>
</dbReference>
<organism evidence="10 11">
    <name type="scientific">Victivallis lenta</name>
    <dbReference type="NCBI Taxonomy" id="2606640"/>
    <lineage>
        <taxon>Bacteria</taxon>
        <taxon>Pseudomonadati</taxon>
        <taxon>Lentisphaerota</taxon>
        <taxon>Lentisphaeria</taxon>
        <taxon>Victivallales</taxon>
        <taxon>Victivallaceae</taxon>
        <taxon>Victivallis</taxon>
    </lineage>
</organism>
<reference evidence="10 11" key="1">
    <citation type="submission" date="2019-08" db="EMBL/GenBank/DDBJ databases">
        <title>In-depth cultivation of the pig gut microbiome towards novel bacterial diversity and tailored functional studies.</title>
        <authorList>
            <person name="Wylensek D."/>
            <person name="Hitch T.C.A."/>
            <person name="Clavel T."/>
        </authorList>
    </citation>
    <scope>NUCLEOTIDE SEQUENCE [LARGE SCALE GENOMIC DNA]</scope>
    <source>
        <strain evidence="10 11">BBE-744-WT-12</strain>
    </source>
</reference>
<dbReference type="GO" id="GO:0005886">
    <property type="term" value="C:plasma membrane"/>
    <property type="evidence" value="ECO:0007669"/>
    <property type="project" value="TreeGrafter"/>
</dbReference>
<dbReference type="Pfam" id="PF00535">
    <property type="entry name" value="Glycos_transf_2"/>
    <property type="match status" value="1"/>
</dbReference>
<dbReference type="SUPFAM" id="SSF53448">
    <property type="entry name" value="Nucleotide-diphospho-sugar transferases"/>
    <property type="match status" value="1"/>
</dbReference>
<accession>A0A844G5B5</accession>
<keyword evidence="6 8" id="KW-1133">Transmembrane helix</keyword>
<evidence type="ECO:0000256" key="1">
    <source>
        <dbReference type="ARBA" id="ARBA00022475"/>
    </source>
</evidence>
<feature type="transmembrane region" description="Helical" evidence="8">
    <location>
        <begin position="261"/>
        <end position="285"/>
    </location>
</feature>
<dbReference type="InterPro" id="IPR001173">
    <property type="entry name" value="Glyco_trans_2-like"/>
</dbReference>
<feature type="transmembrane region" description="Helical" evidence="8">
    <location>
        <begin position="227"/>
        <end position="255"/>
    </location>
</feature>
<keyword evidence="3 10" id="KW-0808">Transferase</keyword>
<gene>
    <name evidence="10" type="ORF">FYJ85_13660</name>
</gene>
<evidence type="ECO:0000313" key="11">
    <source>
        <dbReference type="Proteomes" id="UP000435649"/>
    </source>
</evidence>
<evidence type="ECO:0000256" key="7">
    <source>
        <dbReference type="ARBA" id="ARBA00023136"/>
    </source>
</evidence>
<evidence type="ECO:0000256" key="4">
    <source>
        <dbReference type="ARBA" id="ARBA00022692"/>
    </source>
</evidence>
<dbReference type="InterPro" id="IPR050256">
    <property type="entry name" value="Glycosyltransferase_2"/>
</dbReference>
<dbReference type="Gene3D" id="3.90.550.10">
    <property type="entry name" value="Spore Coat Polysaccharide Biosynthesis Protein SpsA, Chain A"/>
    <property type="match status" value="1"/>
</dbReference>
<keyword evidence="7 8" id="KW-0472">Membrane</keyword>
<sequence length="311" mass="34826">MKLSVVVPVYMGERFLEELYTRIRQVAESLTGEWELILVNDSSPDGSWRGIAELAGRDARVIGLNLSRNFGQHYAITAGLSAASGDWVVVMDCDLQDMPEEIPVLYAKAQEGFDSVFAQRVERQDAWIKKECSKLFYRVFSFLTGTRMDASIANFGIYHRKVIGAILSLGDSIRYFPAMAQWVGFRQAVCPVRHAARSEGESSYSWKKLFRLALDNMIAFSDKPLRITALTGLCISVLAVLVTLFYLCLALSGLIKVMGYASLILSIWFNTGIMLMTIGMVGIYVGKTFSQTKRRPVFIIADSLNLPENRK</sequence>
<proteinExistence type="predicted"/>
<protein>
    <submittedName>
        <fullName evidence="10">Glycosyltransferase family 2 protein</fullName>
    </submittedName>
</protein>
<evidence type="ECO:0000256" key="8">
    <source>
        <dbReference type="SAM" id="Phobius"/>
    </source>
</evidence>
<evidence type="ECO:0000256" key="6">
    <source>
        <dbReference type="ARBA" id="ARBA00022989"/>
    </source>
</evidence>
<evidence type="ECO:0000256" key="3">
    <source>
        <dbReference type="ARBA" id="ARBA00022679"/>
    </source>
</evidence>
<keyword evidence="1" id="KW-1003">Cell membrane</keyword>
<evidence type="ECO:0000256" key="2">
    <source>
        <dbReference type="ARBA" id="ARBA00022676"/>
    </source>
</evidence>
<dbReference type="Proteomes" id="UP000435649">
    <property type="component" value="Unassembled WGS sequence"/>
</dbReference>
<keyword evidence="11" id="KW-1185">Reference proteome</keyword>
<keyword evidence="2" id="KW-0328">Glycosyltransferase</keyword>
<dbReference type="EMBL" id="VUNS01000015">
    <property type="protein sequence ID" value="MST98085.1"/>
    <property type="molecule type" value="Genomic_DNA"/>
</dbReference>
<evidence type="ECO:0000256" key="5">
    <source>
        <dbReference type="ARBA" id="ARBA00022985"/>
    </source>
</evidence>
<dbReference type="PANTHER" id="PTHR48090">
    <property type="entry name" value="UNDECAPRENYL-PHOSPHATE 4-DEOXY-4-FORMAMIDO-L-ARABINOSE TRANSFERASE-RELATED"/>
    <property type="match status" value="1"/>
</dbReference>
<keyword evidence="4 8" id="KW-0812">Transmembrane</keyword>
<dbReference type="AlphaFoldDB" id="A0A844G5B5"/>
<dbReference type="PANTHER" id="PTHR48090:SF3">
    <property type="entry name" value="UNDECAPRENYL-PHOSPHATE 4-DEOXY-4-FORMAMIDO-L-ARABINOSE TRANSFERASE"/>
    <property type="match status" value="1"/>
</dbReference>
<dbReference type="RefSeq" id="WP_106051873.1">
    <property type="nucleotide sequence ID" value="NZ_CALXOB010000003.1"/>
</dbReference>
<evidence type="ECO:0000313" key="10">
    <source>
        <dbReference type="EMBL" id="MST98085.1"/>
    </source>
</evidence>
<dbReference type="GO" id="GO:0009103">
    <property type="term" value="P:lipopolysaccharide biosynthetic process"/>
    <property type="evidence" value="ECO:0007669"/>
    <property type="project" value="UniProtKB-KW"/>
</dbReference>
<name>A0A844G5B5_9BACT</name>
<dbReference type="GO" id="GO:0016757">
    <property type="term" value="F:glycosyltransferase activity"/>
    <property type="evidence" value="ECO:0007669"/>
    <property type="project" value="UniProtKB-KW"/>
</dbReference>
<feature type="domain" description="Glycosyltransferase 2-like" evidence="9">
    <location>
        <begin position="4"/>
        <end position="135"/>
    </location>
</feature>
<evidence type="ECO:0000259" key="9">
    <source>
        <dbReference type="Pfam" id="PF00535"/>
    </source>
</evidence>
<dbReference type="CDD" id="cd04187">
    <property type="entry name" value="DPM1_like_bac"/>
    <property type="match status" value="1"/>
</dbReference>
<keyword evidence="5" id="KW-0448">Lipopolysaccharide biosynthesis</keyword>